<keyword evidence="1" id="KW-0472">Membrane</keyword>
<evidence type="ECO:0000256" key="1">
    <source>
        <dbReference type="SAM" id="Phobius"/>
    </source>
</evidence>
<keyword evidence="3" id="KW-1185">Reference proteome</keyword>
<gene>
    <name evidence="2" type="ORF">M6B22_20820</name>
</gene>
<reference evidence="2" key="1">
    <citation type="submission" date="2022-05" db="EMBL/GenBank/DDBJ databases">
        <title>Jatrophihabitans sp. SB3-54 whole genome sequence.</title>
        <authorList>
            <person name="Suh M.K."/>
            <person name="Eom M.K."/>
            <person name="Kim J.S."/>
            <person name="Kim H.S."/>
            <person name="Do H.E."/>
            <person name="Shin Y.K."/>
            <person name="Lee J.-S."/>
        </authorList>
    </citation>
    <scope>NUCLEOTIDE SEQUENCE</scope>
    <source>
        <strain evidence="2">SB3-54</strain>
    </source>
</reference>
<keyword evidence="1" id="KW-1133">Transmembrane helix</keyword>
<organism evidence="2 3">
    <name type="scientific">Jatrophihabitans cynanchi</name>
    <dbReference type="NCBI Taxonomy" id="2944128"/>
    <lineage>
        <taxon>Bacteria</taxon>
        <taxon>Bacillati</taxon>
        <taxon>Actinomycetota</taxon>
        <taxon>Actinomycetes</taxon>
        <taxon>Jatrophihabitantales</taxon>
        <taxon>Jatrophihabitantaceae</taxon>
        <taxon>Jatrophihabitans</taxon>
    </lineage>
</organism>
<keyword evidence="1" id="KW-0812">Transmembrane</keyword>
<accession>A0ABY7K0U8</accession>
<name>A0ABY7K0U8_9ACTN</name>
<protein>
    <submittedName>
        <fullName evidence="2">Uncharacterized protein</fullName>
    </submittedName>
</protein>
<sequence>MNDTALRNADPAADLHPDAGSPEAVALLARIVAAPQPRTRGAGRRSPAPAIGRIAIGGLVAGAAAAIAIVAPMPWNQGRSGLGSAAYAVTRDSDGAVHFAVHWSRLTDPAGLQAALDRAGARTRIFVRPASEVPDCPSPSNTVGYSAKAVHWQHPGTADGGFTVRPANFPAGGTFVIGVDLAPSGQSTFAPGEPQLASFSAFMVVGEVPSCVP</sequence>
<dbReference type="EMBL" id="CP097463">
    <property type="protein sequence ID" value="WAX56941.1"/>
    <property type="molecule type" value="Genomic_DNA"/>
</dbReference>
<feature type="transmembrane region" description="Helical" evidence="1">
    <location>
        <begin position="54"/>
        <end position="75"/>
    </location>
</feature>
<evidence type="ECO:0000313" key="2">
    <source>
        <dbReference type="EMBL" id="WAX56941.1"/>
    </source>
</evidence>
<dbReference type="Proteomes" id="UP001164693">
    <property type="component" value="Chromosome"/>
</dbReference>
<dbReference type="RefSeq" id="WP_269443475.1">
    <property type="nucleotide sequence ID" value="NZ_CP097463.1"/>
</dbReference>
<proteinExistence type="predicted"/>
<evidence type="ECO:0000313" key="3">
    <source>
        <dbReference type="Proteomes" id="UP001164693"/>
    </source>
</evidence>